<organism evidence="2 3">
    <name type="scientific">Okibacterium fritillariae</name>
    <dbReference type="NCBI Taxonomy" id="123320"/>
    <lineage>
        <taxon>Bacteria</taxon>
        <taxon>Bacillati</taxon>
        <taxon>Actinomycetota</taxon>
        <taxon>Actinomycetes</taxon>
        <taxon>Micrococcales</taxon>
        <taxon>Microbacteriaceae</taxon>
        <taxon>Okibacterium</taxon>
    </lineage>
</organism>
<evidence type="ECO:0000256" key="1">
    <source>
        <dbReference type="SAM" id="Phobius"/>
    </source>
</evidence>
<keyword evidence="3" id="KW-1185">Reference proteome</keyword>
<gene>
    <name evidence="2" type="ORF">SAMN06309945_1864</name>
</gene>
<keyword evidence="1" id="KW-1133">Transmembrane helix</keyword>
<name>A0A1T5JUE0_9MICO</name>
<dbReference type="AlphaFoldDB" id="A0A1T5JUE0"/>
<dbReference type="EMBL" id="FUZP01000001">
    <property type="protein sequence ID" value="SKC54838.1"/>
    <property type="molecule type" value="Genomic_DNA"/>
</dbReference>
<keyword evidence="1" id="KW-0812">Transmembrane</keyword>
<accession>A0A1T5JUE0</accession>
<feature type="transmembrane region" description="Helical" evidence="1">
    <location>
        <begin position="23"/>
        <end position="56"/>
    </location>
</feature>
<dbReference type="STRING" id="123320.SAMN06309945_1864"/>
<feature type="transmembrane region" description="Helical" evidence="1">
    <location>
        <begin position="121"/>
        <end position="143"/>
    </location>
</feature>
<protein>
    <submittedName>
        <fullName evidence="2">Uncharacterized protein</fullName>
    </submittedName>
</protein>
<evidence type="ECO:0000313" key="3">
    <source>
        <dbReference type="Proteomes" id="UP000190857"/>
    </source>
</evidence>
<feature type="transmembrane region" description="Helical" evidence="1">
    <location>
        <begin position="87"/>
        <end position="109"/>
    </location>
</feature>
<reference evidence="2 3" key="1">
    <citation type="submission" date="2017-02" db="EMBL/GenBank/DDBJ databases">
        <authorList>
            <person name="Peterson S.W."/>
        </authorList>
    </citation>
    <scope>NUCLEOTIDE SEQUENCE [LARGE SCALE GENOMIC DNA]</scope>
    <source>
        <strain evidence="2 3">VKM Ac-2059</strain>
    </source>
</reference>
<evidence type="ECO:0000313" key="2">
    <source>
        <dbReference type="EMBL" id="SKC54838.1"/>
    </source>
</evidence>
<dbReference type="Proteomes" id="UP000190857">
    <property type="component" value="Unassembled WGS sequence"/>
</dbReference>
<sequence>MTNLPAPDRPTHAPGFWRHISPWYVGAFVVCVVIAIVLVVQLGAFPLALAFLWIIPVREHFVLSRRTTEPVDNRPPSVPIGHPKEEALFALSVSSLLIGIGLIATSLISADDLTVSDPRGIYLWAFILTALGTAGILIGRVFIRRRAVAHVIEGWSEQ</sequence>
<keyword evidence="1" id="KW-0472">Membrane</keyword>
<proteinExistence type="predicted"/>